<evidence type="ECO:0000256" key="2">
    <source>
        <dbReference type="ARBA" id="ARBA00004173"/>
    </source>
</evidence>
<proteinExistence type="inferred from homology"/>
<dbReference type="GO" id="GO:0005739">
    <property type="term" value="C:mitochondrion"/>
    <property type="evidence" value="ECO:0007669"/>
    <property type="project" value="UniProtKB-SubCell"/>
</dbReference>
<dbReference type="GeneTree" id="ENSGT00890000139491"/>
<evidence type="ECO:0000256" key="5">
    <source>
        <dbReference type="ARBA" id="ARBA00022456"/>
    </source>
</evidence>
<evidence type="ECO:0000256" key="1">
    <source>
        <dbReference type="ARBA" id="ARBA00001709"/>
    </source>
</evidence>
<feature type="domain" description="Enoyl-CoA hydratase/isomerase" evidence="10">
    <location>
        <begin position="29"/>
        <end position="76"/>
    </location>
</feature>
<reference evidence="11" key="1">
    <citation type="submission" date="2025-08" db="UniProtKB">
        <authorList>
            <consortium name="Ensembl"/>
        </authorList>
    </citation>
    <scope>IDENTIFICATION</scope>
</reference>
<evidence type="ECO:0000256" key="4">
    <source>
        <dbReference type="ARBA" id="ARBA00005254"/>
    </source>
</evidence>
<accession>A0A8C9DGB1</accession>
<evidence type="ECO:0000313" key="12">
    <source>
        <dbReference type="Proteomes" id="UP000694414"/>
    </source>
</evidence>
<dbReference type="GO" id="GO:0006574">
    <property type="term" value="P:L-valine catabolic process"/>
    <property type="evidence" value="ECO:0007669"/>
    <property type="project" value="UniProtKB-UniRule"/>
</dbReference>
<dbReference type="PANTHER" id="PTHR43176">
    <property type="entry name" value="3-HYDROXYISOBUTYRYL-COA HYDROLASE-RELATED"/>
    <property type="match status" value="1"/>
</dbReference>
<keyword evidence="5" id="KW-0101">Branched-chain amino acid catabolism</keyword>
<dbReference type="Proteomes" id="UP000694414">
    <property type="component" value="Unplaced"/>
</dbReference>
<dbReference type="Pfam" id="PF16113">
    <property type="entry name" value="ECH_2"/>
    <property type="match status" value="2"/>
</dbReference>
<name>A0A8C9DGB1_PROSS</name>
<evidence type="ECO:0000256" key="6">
    <source>
        <dbReference type="ARBA" id="ARBA00022801"/>
    </source>
</evidence>
<dbReference type="Ensembl" id="ENSPSMT00000008816.1">
    <property type="protein sequence ID" value="ENSPSMP00000007494.1"/>
    <property type="gene ID" value="ENSPSMG00000005462.1"/>
</dbReference>
<dbReference type="EC" id="3.1.2.4" evidence="9"/>
<evidence type="ECO:0000256" key="9">
    <source>
        <dbReference type="RuleBase" id="RU369070"/>
    </source>
</evidence>
<keyword evidence="12" id="KW-1185">Reference proteome</keyword>
<feature type="domain" description="Enoyl-CoA hydratase/isomerase" evidence="10">
    <location>
        <begin position="120"/>
        <end position="369"/>
    </location>
</feature>
<comment type="catalytic activity">
    <reaction evidence="1 9">
        <text>3-hydroxy-2-methylpropanoyl-CoA + H2O = 3-hydroxy-2-methylpropanoate + CoA + H(+)</text>
        <dbReference type="Rhea" id="RHEA:20888"/>
        <dbReference type="ChEBI" id="CHEBI:11805"/>
        <dbReference type="ChEBI" id="CHEBI:15377"/>
        <dbReference type="ChEBI" id="CHEBI:15378"/>
        <dbReference type="ChEBI" id="CHEBI:57287"/>
        <dbReference type="ChEBI" id="CHEBI:57340"/>
        <dbReference type="EC" id="3.1.2.4"/>
    </reaction>
</comment>
<comment type="subcellular location">
    <subcellularLocation>
        <location evidence="2 9">Mitochondrion</location>
    </subcellularLocation>
</comment>
<reference evidence="11" key="2">
    <citation type="submission" date="2025-09" db="UniProtKB">
        <authorList>
            <consortium name="Ensembl"/>
        </authorList>
    </citation>
    <scope>IDENTIFICATION</scope>
</reference>
<evidence type="ECO:0000256" key="8">
    <source>
        <dbReference type="ARBA" id="ARBA00024871"/>
    </source>
</evidence>
<dbReference type="FunFam" id="3.90.226.10:FF:000026">
    <property type="entry name" value="3-hydroxyisobutyryl-CoA hydrolase, mitochondrial"/>
    <property type="match status" value="1"/>
</dbReference>
<sequence>TNIILQHLRMSKHTDVAGDVLLERKGCAGVITLNRPKFLNALSLNMIRQIYPQLKVCTFLEAIIWILLKVYHNRTFLIFSPILGPSGICAQAPLMIVESSIAFVVEYILNIATKITALFLLGSCQKPYVALIHGITMGGGVGLSVHGQFRVATEKSLFAMPETAIGLFPDVGGGYFLPRLQGKLGYFLGLTGFRLKGRDVYRAGIATHFVDSEKFSMLEEDLLALKSPSEENIMDVLETYHAESKIDKDKSFILEEHMDKINSCFSANTMEQIIENLRQDGSSFALEQLKVISKMSPTSLKITLRQLIEGSSKTLQEVLTMEYRLSQACMEGHDFHEGVRAVLIDKDQSPKWKPASLKEVTDEDVNNHFKSLGSSDLKF</sequence>
<comment type="function">
    <text evidence="8">Hydrolyzes 3-hydroxyisobutyryl-CoA (HIBYL-CoA), a saline catabolite. Has high activity toward isobutyryl-CoA. Could be an isobutyryl-CoA dehydrogenase that functions in valine catabolism. Also hydrolyzes 3-hydroxypropanoyl-CoA.</text>
</comment>
<protein>
    <recommendedName>
        <fullName evidence="9">3-hydroxyisobutyryl-CoA hydrolase</fullName>
        <shortName evidence="9">HIB-CoA hydrolase</shortName>
        <shortName evidence="9">HIBYL-CoA-H</shortName>
        <ecNumber evidence="9">3.1.2.4</ecNumber>
    </recommendedName>
    <alternativeName>
        <fullName evidence="9">3-hydroxyisobutyryl-coenzyme A hydrolase</fullName>
    </alternativeName>
</protein>
<comment type="similarity">
    <text evidence="4 9">Belongs to the enoyl-CoA hydratase/isomerase family.</text>
</comment>
<gene>
    <name evidence="11" type="primary">HIBCH</name>
</gene>
<dbReference type="GO" id="GO:0003860">
    <property type="term" value="F:3-hydroxyisobutyryl-CoA hydrolase activity"/>
    <property type="evidence" value="ECO:0007669"/>
    <property type="project" value="UniProtKB-UniRule"/>
</dbReference>
<evidence type="ECO:0000256" key="3">
    <source>
        <dbReference type="ARBA" id="ARBA00005109"/>
    </source>
</evidence>
<dbReference type="NCBIfam" id="NF004127">
    <property type="entry name" value="PRK05617.1"/>
    <property type="match status" value="1"/>
</dbReference>
<evidence type="ECO:0000313" key="11">
    <source>
        <dbReference type="Ensembl" id="ENSPSMP00000007494.1"/>
    </source>
</evidence>
<dbReference type="PANTHER" id="PTHR43176:SF3">
    <property type="entry name" value="3-HYDROXYISOBUTYRYL-COA HYDROLASE, MITOCHONDRIAL"/>
    <property type="match status" value="1"/>
</dbReference>
<evidence type="ECO:0000256" key="7">
    <source>
        <dbReference type="ARBA" id="ARBA00023128"/>
    </source>
</evidence>
<dbReference type="SUPFAM" id="SSF52096">
    <property type="entry name" value="ClpP/crotonase"/>
    <property type="match status" value="1"/>
</dbReference>
<dbReference type="InterPro" id="IPR029045">
    <property type="entry name" value="ClpP/crotonase-like_dom_sf"/>
</dbReference>
<dbReference type="InterPro" id="IPR032259">
    <property type="entry name" value="HIBYL-CoA-H"/>
</dbReference>
<comment type="pathway">
    <text evidence="3 9">Amino-acid degradation; L-valine degradation.</text>
</comment>
<dbReference type="UniPathway" id="UPA00362"/>
<keyword evidence="7 9" id="KW-0496">Mitochondrion</keyword>
<dbReference type="CDD" id="cd06558">
    <property type="entry name" value="crotonase-like"/>
    <property type="match status" value="1"/>
</dbReference>
<dbReference type="Gene3D" id="3.90.226.10">
    <property type="entry name" value="2-enoyl-CoA Hydratase, Chain A, domain 1"/>
    <property type="match status" value="1"/>
</dbReference>
<evidence type="ECO:0000259" key="10">
    <source>
        <dbReference type="Pfam" id="PF16113"/>
    </source>
</evidence>
<dbReference type="InterPro" id="IPR045004">
    <property type="entry name" value="ECH_dom"/>
</dbReference>
<dbReference type="AlphaFoldDB" id="A0A8C9DGB1"/>
<keyword evidence="6 9" id="KW-0378">Hydrolase</keyword>
<organism evidence="11 12">
    <name type="scientific">Prolemur simus</name>
    <name type="common">Greater bamboo lemur</name>
    <name type="synonym">Hapalemur simus</name>
    <dbReference type="NCBI Taxonomy" id="1328070"/>
    <lineage>
        <taxon>Eukaryota</taxon>
        <taxon>Metazoa</taxon>
        <taxon>Chordata</taxon>
        <taxon>Craniata</taxon>
        <taxon>Vertebrata</taxon>
        <taxon>Euteleostomi</taxon>
        <taxon>Mammalia</taxon>
        <taxon>Eutheria</taxon>
        <taxon>Euarchontoglires</taxon>
        <taxon>Primates</taxon>
        <taxon>Strepsirrhini</taxon>
        <taxon>Lemuriformes</taxon>
        <taxon>Lemuridae</taxon>
        <taxon>Prolemur</taxon>
    </lineage>
</organism>